<evidence type="ECO:0000256" key="9">
    <source>
        <dbReference type="ARBA" id="ARBA00023224"/>
    </source>
</evidence>
<dbReference type="OrthoDB" id="5967113at2759"/>
<evidence type="ECO:0000259" key="14">
    <source>
        <dbReference type="PROSITE" id="PS50261"/>
    </source>
</evidence>
<evidence type="ECO:0000313" key="16">
    <source>
        <dbReference type="Proteomes" id="UP000801492"/>
    </source>
</evidence>
<dbReference type="SUPFAM" id="SSF81321">
    <property type="entry name" value="Family A G protein-coupled receptor-like"/>
    <property type="match status" value="1"/>
</dbReference>
<feature type="transmembrane region" description="Helical" evidence="11">
    <location>
        <begin position="478"/>
        <end position="500"/>
    </location>
</feature>
<feature type="region of interest" description="Disordered" evidence="10">
    <location>
        <begin position="573"/>
        <end position="613"/>
    </location>
</feature>
<keyword evidence="4 11" id="KW-0812">Transmembrane</keyword>
<dbReference type="InterPro" id="IPR050332">
    <property type="entry name" value="GPCR_2"/>
</dbReference>
<dbReference type="PANTHER" id="PTHR45620">
    <property type="entry name" value="PDF RECEPTOR-LIKE PROTEIN-RELATED"/>
    <property type="match status" value="1"/>
</dbReference>
<feature type="domain" description="G-protein coupled receptors family 2 profile 2" evidence="14">
    <location>
        <begin position="245"/>
        <end position="501"/>
    </location>
</feature>
<dbReference type="PROSITE" id="PS50227">
    <property type="entry name" value="G_PROTEIN_RECEP_F2_3"/>
    <property type="match status" value="1"/>
</dbReference>
<dbReference type="Pfam" id="PF02793">
    <property type="entry name" value="HRM"/>
    <property type="match status" value="1"/>
</dbReference>
<proteinExistence type="inferred from homology"/>
<dbReference type="GO" id="GO:0007166">
    <property type="term" value="P:cell surface receptor signaling pathway"/>
    <property type="evidence" value="ECO:0007669"/>
    <property type="project" value="InterPro"/>
</dbReference>
<evidence type="ECO:0000256" key="2">
    <source>
        <dbReference type="ARBA" id="ARBA00005314"/>
    </source>
</evidence>
<feature type="chain" id="PRO_5035459054" evidence="12">
    <location>
        <begin position="22"/>
        <end position="623"/>
    </location>
</feature>
<dbReference type="GO" id="GO:0005886">
    <property type="term" value="C:plasma membrane"/>
    <property type="evidence" value="ECO:0007669"/>
    <property type="project" value="UniProtKB-SubCell"/>
</dbReference>
<feature type="transmembrane region" description="Helical" evidence="11">
    <location>
        <begin position="407"/>
        <end position="428"/>
    </location>
</feature>
<dbReference type="InterPro" id="IPR017981">
    <property type="entry name" value="GPCR_2-like_7TM"/>
</dbReference>
<dbReference type="SUPFAM" id="SSF111418">
    <property type="entry name" value="Hormone receptor domain"/>
    <property type="match status" value="1"/>
</dbReference>
<dbReference type="AlphaFoldDB" id="A0A8K0GM15"/>
<organism evidence="15 16">
    <name type="scientific">Ignelater luminosus</name>
    <name type="common">Cucubano</name>
    <name type="synonym">Pyrophorus luminosus</name>
    <dbReference type="NCBI Taxonomy" id="2038154"/>
    <lineage>
        <taxon>Eukaryota</taxon>
        <taxon>Metazoa</taxon>
        <taxon>Ecdysozoa</taxon>
        <taxon>Arthropoda</taxon>
        <taxon>Hexapoda</taxon>
        <taxon>Insecta</taxon>
        <taxon>Pterygota</taxon>
        <taxon>Neoptera</taxon>
        <taxon>Endopterygota</taxon>
        <taxon>Coleoptera</taxon>
        <taxon>Polyphaga</taxon>
        <taxon>Elateriformia</taxon>
        <taxon>Elateroidea</taxon>
        <taxon>Elateridae</taxon>
        <taxon>Agrypninae</taxon>
        <taxon>Pyrophorini</taxon>
        <taxon>Ignelater</taxon>
    </lineage>
</organism>
<keyword evidence="6" id="KW-0297">G-protein coupled receptor</keyword>
<keyword evidence="7 11" id="KW-0472">Membrane</keyword>
<accession>A0A8K0GM15</accession>
<evidence type="ECO:0000313" key="15">
    <source>
        <dbReference type="EMBL" id="KAF2904516.1"/>
    </source>
</evidence>
<dbReference type="PRINTS" id="PR00249">
    <property type="entry name" value="GPCRSECRETIN"/>
</dbReference>
<evidence type="ECO:0000256" key="5">
    <source>
        <dbReference type="ARBA" id="ARBA00022989"/>
    </source>
</evidence>
<evidence type="ECO:0000259" key="13">
    <source>
        <dbReference type="PROSITE" id="PS50227"/>
    </source>
</evidence>
<keyword evidence="16" id="KW-1185">Reference proteome</keyword>
<keyword evidence="5 11" id="KW-1133">Transmembrane helix</keyword>
<name>A0A8K0GM15_IGNLU</name>
<evidence type="ECO:0000256" key="8">
    <source>
        <dbReference type="ARBA" id="ARBA00023170"/>
    </source>
</evidence>
<comment type="caution">
    <text evidence="15">The sequence shown here is derived from an EMBL/GenBank/DDBJ whole genome shotgun (WGS) entry which is preliminary data.</text>
</comment>
<dbReference type="InterPro" id="IPR001879">
    <property type="entry name" value="GPCR_2_extracellular_dom"/>
</dbReference>
<feature type="transmembrane region" description="Helical" evidence="11">
    <location>
        <begin position="364"/>
        <end position="387"/>
    </location>
</feature>
<feature type="domain" description="G-protein coupled receptors family 2 profile 1" evidence="13">
    <location>
        <begin position="160"/>
        <end position="240"/>
    </location>
</feature>
<feature type="compositionally biased region" description="Polar residues" evidence="10">
    <location>
        <begin position="594"/>
        <end position="610"/>
    </location>
</feature>
<evidence type="ECO:0000256" key="4">
    <source>
        <dbReference type="ARBA" id="ARBA00022692"/>
    </source>
</evidence>
<evidence type="ECO:0000256" key="10">
    <source>
        <dbReference type="SAM" id="MobiDB-lite"/>
    </source>
</evidence>
<dbReference type="InterPro" id="IPR000832">
    <property type="entry name" value="GPCR_2_secretin-like"/>
</dbReference>
<dbReference type="InterPro" id="IPR036445">
    <property type="entry name" value="GPCR_2_extracell_dom_sf"/>
</dbReference>
<keyword evidence="3" id="KW-1003">Cell membrane</keyword>
<keyword evidence="9" id="KW-0807">Transducer</keyword>
<dbReference type="PANTHER" id="PTHR45620:SF42">
    <property type="entry name" value="G-PROTEIN COUPLED RECEPTOR SEB-2"/>
    <property type="match status" value="1"/>
</dbReference>
<reference evidence="15" key="1">
    <citation type="submission" date="2019-08" db="EMBL/GenBank/DDBJ databases">
        <title>The genome of the North American firefly Photinus pyralis.</title>
        <authorList>
            <consortium name="Photinus pyralis genome working group"/>
            <person name="Fallon T.R."/>
            <person name="Sander Lower S.E."/>
            <person name="Weng J.-K."/>
        </authorList>
    </citation>
    <scope>NUCLEOTIDE SEQUENCE</scope>
    <source>
        <strain evidence="15">TRF0915ILg1</strain>
        <tissue evidence="15">Whole body</tissue>
    </source>
</reference>
<dbReference type="Proteomes" id="UP000801492">
    <property type="component" value="Unassembled WGS sequence"/>
</dbReference>
<evidence type="ECO:0000256" key="1">
    <source>
        <dbReference type="ARBA" id="ARBA00004651"/>
    </source>
</evidence>
<evidence type="ECO:0000256" key="7">
    <source>
        <dbReference type="ARBA" id="ARBA00023136"/>
    </source>
</evidence>
<keyword evidence="8" id="KW-0675">Receptor</keyword>
<evidence type="ECO:0000256" key="12">
    <source>
        <dbReference type="SAM" id="SignalP"/>
    </source>
</evidence>
<evidence type="ECO:0000256" key="3">
    <source>
        <dbReference type="ARBA" id="ARBA00022475"/>
    </source>
</evidence>
<dbReference type="GO" id="GO:0007188">
    <property type="term" value="P:adenylate cyclase-modulating G protein-coupled receptor signaling pathway"/>
    <property type="evidence" value="ECO:0007669"/>
    <property type="project" value="TreeGrafter"/>
</dbReference>
<evidence type="ECO:0000256" key="11">
    <source>
        <dbReference type="SAM" id="Phobius"/>
    </source>
</evidence>
<feature type="transmembrane region" description="Helical" evidence="11">
    <location>
        <begin position="448"/>
        <end position="466"/>
    </location>
</feature>
<comment type="similarity">
    <text evidence="2">Belongs to the G-protein coupled receptor 2 family.</text>
</comment>
<comment type="subcellular location">
    <subcellularLocation>
        <location evidence="1">Cell membrane</location>
        <topology evidence="1">Multi-pass membrane protein</topology>
    </subcellularLocation>
</comment>
<evidence type="ECO:0000256" key="6">
    <source>
        <dbReference type="ARBA" id="ARBA00023040"/>
    </source>
</evidence>
<dbReference type="EMBL" id="VTPC01000751">
    <property type="protein sequence ID" value="KAF2904516.1"/>
    <property type="molecule type" value="Genomic_DNA"/>
</dbReference>
<dbReference type="Gene3D" id="1.20.1070.10">
    <property type="entry name" value="Rhodopsin 7-helix transmembrane proteins"/>
    <property type="match status" value="1"/>
</dbReference>
<keyword evidence="12" id="KW-0732">Signal</keyword>
<dbReference type="Gene3D" id="4.10.1240.10">
    <property type="entry name" value="GPCR, family 2, extracellular hormone receptor domain"/>
    <property type="match status" value="1"/>
</dbReference>
<dbReference type="Pfam" id="PF00002">
    <property type="entry name" value="7tm_2"/>
    <property type="match status" value="1"/>
</dbReference>
<feature type="transmembrane region" description="Helical" evidence="11">
    <location>
        <begin position="248"/>
        <end position="270"/>
    </location>
</feature>
<feature type="signal peptide" evidence="12">
    <location>
        <begin position="1"/>
        <end position="21"/>
    </location>
</feature>
<gene>
    <name evidence="15" type="ORF">ILUMI_01657</name>
</gene>
<sequence length="623" mass="71578">MGIMSKLLFLMFLWSFKDVVATENNNVFSKGLNNAIGFDNKAIIPVECEHLPKDKEIKVCRYRDEGLFPIRYWNWKAGHGCYWYMKPSWFKKKIYDNYTQVTSDGLVYIIPNGEIPGKDKNVQIYFDYENPEYVKHIEESFASEVYFLKWKNCAQNAKTCCQIAMNKEHICPTSKNICPATWDAWSCFLSEKINSVSEYPCPDYVSSSTSTPCILYSQKECYANATWNPQTEYGTCATAPVYRRRHRFHVIVLYVSIALSFPAVLIFIIFKKLWILRVSLHRNLLIICIVRNILTILSKELVILDSLKPGNETNDVMTNNGVPCRILAYFNSVANNAIYACMLMDGFYLHKLIVRIFSDDPNVYIMYAVTLVLSFLPTTIWGILMAIEANDNCWMADSSWYQWIPDGFRIAILAINIILLLDIIRALLSKLRKNISAQHTKSTLKAMAFLIPLFGVPFIITANRNIVDNDNCTAGDIYYYISYSVQALQGIMVALLFCYANKEVHIQIKSACQKLNFQYQERFGSGSNPRRTNRRETAATYVHNSVIHKCNDDNNEDIQDRNNRVNDWLTEKTSSANQGVSPLEPTKNDEIQGSIKNAKNENNGDNSIGENNDKIEYFNRIKN</sequence>
<dbReference type="GO" id="GO:0008528">
    <property type="term" value="F:G protein-coupled peptide receptor activity"/>
    <property type="evidence" value="ECO:0007669"/>
    <property type="project" value="TreeGrafter"/>
</dbReference>
<dbReference type="PROSITE" id="PS50261">
    <property type="entry name" value="G_PROTEIN_RECEP_F2_4"/>
    <property type="match status" value="1"/>
</dbReference>
<protein>
    <submittedName>
        <fullName evidence="15">Uncharacterized protein</fullName>
    </submittedName>
</protein>